<protein>
    <submittedName>
        <fullName evidence="10">NADH-quinone oxidoreductase subunit K</fullName>
        <ecNumber evidence="10">1.6.5.11</ecNumber>
    </submittedName>
</protein>
<keyword evidence="10" id="KW-0560">Oxidoreductase</keyword>
<evidence type="ECO:0000256" key="4">
    <source>
        <dbReference type="ARBA" id="ARBA00022692"/>
    </source>
</evidence>
<dbReference type="InterPro" id="IPR039428">
    <property type="entry name" value="NUOK/Mnh_C1-like"/>
</dbReference>
<dbReference type="InterPro" id="IPR001133">
    <property type="entry name" value="NADH_UbQ_OxRdtase_chain4L/K"/>
</dbReference>
<feature type="transmembrane region" description="Helical" evidence="9">
    <location>
        <begin position="61"/>
        <end position="84"/>
    </location>
</feature>
<dbReference type="Pfam" id="PF00420">
    <property type="entry name" value="Oxidored_q2"/>
    <property type="match status" value="1"/>
</dbReference>
<reference evidence="10" key="1">
    <citation type="submission" date="2019-08" db="EMBL/GenBank/DDBJ databases">
        <authorList>
            <person name="Kucharzyk K."/>
            <person name="Murdoch R.W."/>
            <person name="Higgins S."/>
            <person name="Loffler F."/>
        </authorList>
    </citation>
    <scope>NUCLEOTIDE SEQUENCE</scope>
</reference>
<dbReference type="GO" id="GO:0042773">
    <property type="term" value="P:ATP synthesis coupled electron transport"/>
    <property type="evidence" value="ECO:0007669"/>
    <property type="project" value="InterPro"/>
</dbReference>
<dbReference type="HAMAP" id="MF_01456">
    <property type="entry name" value="NDH1_NuoK"/>
    <property type="match status" value="1"/>
</dbReference>
<evidence type="ECO:0000256" key="2">
    <source>
        <dbReference type="ARBA" id="ARBA00010519"/>
    </source>
</evidence>
<evidence type="ECO:0000256" key="8">
    <source>
        <dbReference type="ARBA" id="ARBA00023136"/>
    </source>
</evidence>
<dbReference type="EMBL" id="VSSQ01090625">
    <property type="protein sequence ID" value="MPN36475.1"/>
    <property type="molecule type" value="Genomic_DNA"/>
</dbReference>
<organism evidence="10">
    <name type="scientific">bioreactor metagenome</name>
    <dbReference type="NCBI Taxonomy" id="1076179"/>
    <lineage>
        <taxon>unclassified sequences</taxon>
        <taxon>metagenomes</taxon>
        <taxon>ecological metagenomes</taxon>
    </lineage>
</organism>
<evidence type="ECO:0000256" key="3">
    <source>
        <dbReference type="ARBA" id="ARBA00022448"/>
    </source>
</evidence>
<keyword evidence="8 9" id="KW-0472">Membrane</keyword>
<dbReference type="FunFam" id="1.10.287.3510:FF:000001">
    <property type="entry name" value="NADH-quinone oxidoreductase subunit K"/>
    <property type="match status" value="1"/>
</dbReference>
<comment type="caution">
    <text evidence="10">The sequence shown here is derived from an EMBL/GenBank/DDBJ whole genome shotgun (WGS) entry which is preliminary data.</text>
</comment>
<evidence type="ECO:0000256" key="6">
    <source>
        <dbReference type="ARBA" id="ARBA00022989"/>
    </source>
</evidence>
<name>A0A645HBS5_9ZZZZ</name>
<dbReference type="NCBIfam" id="NF004323">
    <property type="entry name" value="PRK05715.1-5"/>
    <property type="match status" value="1"/>
</dbReference>
<evidence type="ECO:0000313" key="10">
    <source>
        <dbReference type="EMBL" id="MPN36475.1"/>
    </source>
</evidence>
<evidence type="ECO:0000256" key="9">
    <source>
        <dbReference type="SAM" id="Phobius"/>
    </source>
</evidence>
<dbReference type="NCBIfam" id="NF004321">
    <property type="entry name" value="PRK05715.1-3"/>
    <property type="match status" value="1"/>
</dbReference>
<evidence type="ECO:0000256" key="7">
    <source>
        <dbReference type="ARBA" id="ARBA00023027"/>
    </source>
</evidence>
<dbReference type="GO" id="GO:0016651">
    <property type="term" value="F:oxidoreductase activity, acting on NAD(P)H"/>
    <property type="evidence" value="ECO:0007669"/>
    <property type="project" value="InterPro"/>
</dbReference>
<keyword evidence="4 9" id="KW-0812">Transmembrane</keyword>
<dbReference type="GO" id="GO:0030964">
    <property type="term" value="C:NADH dehydrogenase complex"/>
    <property type="evidence" value="ECO:0007669"/>
    <property type="project" value="TreeGrafter"/>
</dbReference>
<comment type="subcellular location">
    <subcellularLocation>
        <location evidence="1">Membrane</location>
        <topology evidence="1">Multi-pass membrane protein</topology>
    </subcellularLocation>
</comment>
<dbReference type="PANTHER" id="PTHR11434">
    <property type="entry name" value="NADH-UBIQUINONE OXIDOREDUCTASE SUBUNIT ND4L"/>
    <property type="match status" value="1"/>
</dbReference>
<proteinExistence type="inferred from homology"/>
<keyword evidence="7" id="KW-0520">NAD</keyword>
<feature type="transmembrane region" description="Helical" evidence="9">
    <location>
        <begin position="37"/>
        <end position="55"/>
    </location>
</feature>
<sequence length="100" mass="10913">MIPLVYYLALAVILFSLGILGVILRKNAIVMFMSLELMFNAANLLFIAFSNYYSLLNGQAMVIFVMTTAAAEVAVGLALMVAIFRSKGSIDVDQMNKLKG</sequence>
<dbReference type="EC" id="1.6.5.11" evidence="10"/>
<evidence type="ECO:0000256" key="1">
    <source>
        <dbReference type="ARBA" id="ARBA00004141"/>
    </source>
</evidence>
<keyword evidence="6 9" id="KW-1133">Transmembrane helix</keyword>
<keyword evidence="3" id="KW-0813">Transport</keyword>
<dbReference type="Gene3D" id="1.10.287.3510">
    <property type="match status" value="1"/>
</dbReference>
<feature type="transmembrane region" description="Helical" evidence="9">
    <location>
        <begin position="6"/>
        <end position="25"/>
    </location>
</feature>
<dbReference type="NCBIfam" id="NF004320">
    <property type="entry name" value="PRK05715.1-2"/>
    <property type="match status" value="1"/>
</dbReference>
<comment type="similarity">
    <text evidence="2">Belongs to the complex I subunit 4L family.</text>
</comment>
<evidence type="ECO:0000256" key="5">
    <source>
        <dbReference type="ARBA" id="ARBA00022967"/>
    </source>
</evidence>
<dbReference type="PANTHER" id="PTHR11434:SF21">
    <property type="entry name" value="NADH DEHYDROGENASE SUBUNIT 4L-RELATED"/>
    <property type="match status" value="1"/>
</dbReference>
<accession>A0A645HBS5</accession>
<keyword evidence="5" id="KW-1278">Translocase</keyword>
<gene>
    <name evidence="10" type="primary">nuoK_2</name>
    <name evidence="10" type="ORF">SDC9_183984</name>
</gene>
<dbReference type="AlphaFoldDB" id="A0A645HBS5"/>